<dbReference type="EMBL" id="SNRW01006475">
    <property type="protein sequence ID" value="KAA6382992.1"/>
    <property type="molecule type" value="Genomic_DNA"/>
</dbReference>
<evidence type="ECO:0000313" key="2">
    <source>
        <dbReference type="Proteomes" id="UP000324800"/>
    </source>
</evidence>
<dbReference type="AlphaFoldDB" id="A0A5J4VK85"/>
<sequence length="124" mass="14814">MKELGMKIFAEHVTQNDLEYICNRSDGQTLTWFTYYIRLKQMIKIANFDGICNLPFKLQFIACGSDQFVKHFDVSERKQLREEQQSDKELFDKAADSTEMKFALVGAYKLDRIYRFKFRIYLLQ</sequence>
<comment type="caution">
    <text evidence="1">The sequence shown here is derived from an EMBL/GenBank/DDBJ whole genome shotgun (WGS) entry which is preliminary data.</text>
</comment>
<evidence type="ECO:0000313" key="1">
    <source>
        <dbReference type="EMBL" id="KAA6382992.1"/>
    </source>
</evidence>
<protein>
    <submittedName>
        <fullName evidence="1">Uncharacterized protein</fullName>
    </submittedName>
</protein>
<name>A0A5J4VK85_9EUKA</name>
<proteinExistence type="predicted"/>
<dbReference type="Proteomes" id="UP000324800">
    <property type="component" value="Unassembled WGS sequence"/>
</dbReference>
<organism evidence="1 2">
    <name type="scientific">Streblomastix strix</name>
    <dbReference type="NCBI Taxonomy" id="222440"/>
    <lineage>
        <taxon>Eukaryota</taxon>
        <taxon>Metamonada</taxon>
        <taxon>Preaxostyla</taxon>
        <taxon>Oxymonadida</taxon>
        <taxon>Streblomastigidae</taxon>
        <taxon>Streblomastix</taxon>
    </lineage>
</organism>
<accession>A0A5J4VK85</accession>
<gene>
    <name evidence="1" type="ORF">EZS28_021482</name>
</gene>
<dbReference type="OrthoDB" id="6252103at2759"/>
<reference evidence="1 2" key="1">
    <citation type="submission" date="2019-03" db="EMBL/GenBank/DDBJ databases">
        <title>Single cell metagenomics reveals metabolic interactions within the superorganism composed of flagellate Streblomastix strix and complex community of Bacteroidetes bacteria on its surface.</title>
        <authorList>
            <person name="Treitli S.C."/>
            <person name="Kolisko M."/>
            <person name="Husnik F."/>
            <person name="Keeling P."/>
            <person name="Hampl V."/>
        </authorList>
    </citation>
    <scope>NUCLEOTIDE SEQUENCE [LARGE SCALE GENOMIC DNA]</scope>
    <source>
        <strain evidence="1">ST1C</strain>
    </source>
</reference>